<name>A0ABY9JLY2_9ACTN</name>
<organism evidence="1 2">
    <name type="scientific">Streptomyces glycanivorans</name>
    <dbReference type="NCBI Taxonomy" id="3033808"/>
    <lineage>
        <taxon>Bacteria</taxon>
        <taxon>Bacillati</taxon>
        <taxon>Actinomycetota</taxon>
        <taxon>Actinomycetes</taxon>
        <taxon>Kitasatosporales</taxon>
        <taxon>Streptomycetaceae</taxon>
        <taxon>Streptomyces</taxon>
    </lineage>
</organism>
<sequence length="79" mass="8230">MTARADRQTCSQDMADLLPSVPVAHCWHLGGVATKLRRQLSADAIESPSPAPGYEASDLDALFGGQLAAGLGNGNARPR</sequence>
<proteinExistence type="predicted"/>
<evidence type="ECO:0000313" key="2">
    <source>
        <dbReference type="Proteomes" id="UP001224433"/>
    </source>
</evidence>
<reference evidence="1 2" key="1">
    <citation type="submission" date="2023-03" db="EMBL/GenBank/DDBJ databases">
        <title>Isolation and description of six Streptomyces strains from soil environments, able to metabolize different microbial glucans.</title>
        <authorList>
            <person name="Widen T."/>
            <person name="Larsbrink J."/>
        </authorList>
    </citation>
    <scope>NUCLEOTIDE SEQUENCE [LARGE SCALE GENOMIC DNA]</scope>
    <source>
        <strain evidence="1 2">Alt3</strain>
    </source>
</reference>
<accession>A0ABY9JLY2</accession>
<protein>
    <submittedName>
        <fullName evidence="1">Uncharacterized protein</fullName>
    </submittedName>
</protein>
<dbReference type="Proteomes" id="UP001224433">
    <property type="component" value="Chromosome"/>
</dbReference>
<keyword evidence="2" id="KW-1185">Reference proteome</keyword>
<gene>
    <name evidence="1" type="ORF">P8A20_36715</name>
</gene>
<dbReference type="RefSeq" id="WP_147961019.1">
    <property type="nucleotide sequence ID" value="NZ_CP120983.1"/>
</dbReference>
<dbReference type="EMBL" id="CP120983">
    <property type="protein sequence ID" value="WLQ68745.1"/>
    <property type="molecule type" value="Genomic_DNA"/>
</dbReference>
<evidence type="ECO:0000313" key="1">
    <source>
        <dbReference type="EMBL" id="WLQ68745.1"/>
    </source>
</evidence>